<dbReference type="GO" id="GO:0001228">
    <property type="term" value="F:DNA-binding transcription activator activity, RNA polymerase II-specific"/>
    <property type="evidence" value="ECO:0007669"/>
    <property type="project" value="TreeGrafter"/>
</dbReference>
<dbReference type="PROSITE" id="PS00463">
    <property type="entry name" value="ZN2_CY6_FUNGAL_1"/>
    <property type="match status" value="1"/>
</dbReference>
<evidence type="ECO:0000313" key="4">
    <source>
        <dbReference type="Proteomes" id="UP000803884"/>
    </source>
</evidence>
<name>A0AB34KDZ1_9PEZI</name>
<sequence>MEDPARAKKKHYKSRKGCRECKRRRVKCDERHPSCSACVRLGLVCHYPSRSVKGVLAPAIPTVSHPAFLVSPHTQDQLWDTCDLALLHHFTTCCCIVVPGEHRRQLWKKEVVSLAFSHPYVLSQILAVSALHLYREDPSSTHLIAKAVEHRGQALARIHRTLAGMNAEVCIPVFAFAGLSMVFAFADVAIQLDADGANYDPVGHIAECLQQNFGINTVLQSYKKDIQASWASELINLDSKEDFDRLATSGLVFAHEKMLHELIDAHEYRKEWQDACHGALTLLLQTQCCYWFGWCWFCGQTDTNRQLDM</sequence>
<evidence type="ECO:0000256" key="1">
    <source>
        <dbReference type="ARBA" id="ARBA00023242"/>
    </source>
</evidence>
<reference evidence="3 4" key="1">
    <citation type="journal article" date="2020" name="Microbiol. Resour. Announc.">
        <title>Draft Genome Sequence of a Cladosporium Species Isolated from the Mesophotic Ascidian Didemnum maculosum.</title>
        <authorList>
            <person name="Gioti A."/>
            <person name="Siaperas R."/>
            <person name="Nikolaivits E."/>
            <person name="Le Goff G."/>
            <person name="Ouazzani J."/>
            <person name="Kotoulas G."/>
            <person name="Topakas E."/>
        </authorList>
    </citation>
    <scope>NUCLEOTIDE SEQUENCE [LARGE SCALE GENOMIC DNA]</scope>
    <source>
        <strain evidence="3 4">TM138-S3</strain>
    </source>
</reference>
<proteinExistence type="predicted"/>
<dbReference type="EMBL" id="JAAQHG020000221">
    <property type="protein sequence ID" value="KAL1581720.1"/>
    <property type="molecule type" value="Genomic_DNA"/>
</dbReference>
<dbReference type="GO" id="GO:0008270">
    <property type="term" value="F:zinc ion binding"/>
    <property type="evidence" value="ECO:0007669"/>
    <property type="project" value="InterPro"/>
</dbReference>
<gene>
    <name evidence="3" type="ORF">WHR41_09454</name>
</gene>
<dbReference type="InterPro" id="IPR036864">
    <property type="entry name" value="Zn2-C6_fun-type_DNA-bd_sf"/>
</dbReference>
<dbReference type="PROSITE" id="PS50048">
    <property type="entry name" value="ZN2_CY6_FUNGAL_2"/>
    <property type="match status" value="1"/>
</dbReference>
<dbReference type="Proteomes" id="UP000803884">
    <property type="component" value="Unassembled WGS sequence"/>
</dbReference>
<evidence type="ECO:0000259" key="2">
    <source>
        <dbReference type="PROSITE" id="PS50048"/>
    </source>
</evidence>
<dbReference type="Pfam" id="PF11951">
    <property type="entry name" value="Fungal_trans_2"/>
    <property type="match status" value="1"/>
</dbReference>
<dbReference type="AlphaFoldDB" id="A0AB34KDZ1"/>
<dbReference type="SUPFAM" id="SSF57701">
    <property type="entry name" value="Zn2/Cys6 DNA-binding domain"/>
    <property type="match status" value="1"/>
</dbReference>
<feature type="domain" description="Zn(2)-C6 fungal-type" evidence="2">
    <location>
        <begin position="17"/>
        <end position="47"/>
    </location>
</feature>
<dbReference type="SMART" id="SM00066">
    <property type="entry name" value="GAL4"/>
    <property type="match status" value="1"/>
</dbReference>
<dbReference type="Pfam" id="PF00172">
    <property type="entry name" value="Zn_clus"/>
    <property type="match status" value="1"/>
</dbReference>
<dbReference type="InterPro" id="IPR001138">
    <property type="entry name" value="Zn2Cys6_DnaBD"/>
</dbReference>
<evidence type="ECO:0000313" key="3">
    <source>
        <dbReference type="EMBL" id="KAL1581720.1"/>
    </source>
</evidence>
<dbReference type="Gene3D" id="4.10.240.10">
    <property type="entry name" value="Zn(2)-C6 fungal-type DNA-binding domain"/>
    <property type="match status" value="1"/>
</dbReference>
<dbReference type="CDD" id="cd00067">
    <property type="entry name" value="GAL4"/>
    <property type="match status" value="1"/>
</dbReference>
<dbReference type="PANTHER" id="PTHR47784:SF5">
    <property type="entry name" value="STEROL UPTAKE CONTROL PROTEIN 2"/>
    <property type="match status" value="1"/>
</dbReference>
<keyword evidence="4" id="KW-1185">Reference proteome</keyword>
<dbReference type="InterPro" id="IPR053157">
    <property type="entry name" value="Sterol_Uptake_Regulator"/>
</dbReference>
<protein>
    <recommendedName>
        <fullName evidence="2">Zn(2)-C6 fungal-type domain-containing protein</fullName>
    </recommendedName>
</protein>
<organism evidence="3 4">
    <name type="scientific">Cladosporium halotolerans</name>
    <dbReference type="NCBI Taxonomy" id="1052096"/>
    <lineage>
        <taxon>Eukaryota</taxon>
        <taxon>Fungi</taxon>
        <taxon>Dikarya</taxon>
        <taxon>Ascomycota</taxon>
        <taxon>Pezizomycotina</taxon>
        <taxon>Dothideomycetes</taxon>
        <taxon>Dothideomycetidae</taxon>
        <taxon>Cladosporiales</taxon>
        <taxon>Cladosporiaceae</taxon>
        <taxon>Cladosporium</taxon>
    </lineage>
</organism>
<accession>A0AB34KDZ1</accession>
<dbReference type="RefSeq" id="XP_069224829.1">
    <property type="nucleotide sequence ID" value="XM_069378057.1"/>
</dbReference>
<dbReference type="PANTHER" id="PTHR47784">
    <property type="entry name" value="STEROL UPTAKE CONTROL PROTEIN 2"/>
    <property type="match status" value="1"/>
</dbReference>
<comment type="caution">
    <text evidence="3">The sequence shown here is derived from an EMBL/GenBank/DDBJ whole genome shotgun (WGS) entry which is preliminary data.</text>
</comment>
<keyword evidence="1" id="KW-0539">Nucleus</keyword>
<dbReference type="GeneID" id="96010895"/>
<dbReference type="InterPro" id="IPR021858">
    <property type="entry name" value="Fun_TF"/>
</dbReference>